<dbReference type="InterPro" id="IPR027417">
    <property type="entry name" value="P-loop_NTPase"/>
</dbReference>
<dbReference type="STRING" id="478744.SAMN05444359_10493"/>
<dbReference type="GO" id="GO:0006355">
    <property type="term" value="P:regulation of DNA-templated transcription"/>
    <property type="evidence" value="ECO:0007669"/>
    <property type="project" value="InterPro"/>
</dbReference>
<keyword evidence="3" id="KW-0805">Transcription regulation</keyword>
<dbReference type="Pfam" id="PF25601">
    <property type="entry name" value="AAA_lid_14"/>
    <property type="match status" value="1"/>
</dbReference>
<proteinExistence type="predicted"/>
<feature type="domain" description="PAS" evidence="8">
    <location>
        <begin position="505"/>
        <end position="556"/>
    </location>
</feature>
<evidence type="ECO:0000259" key="8">
    <source>
        <dbReference type="PROSITE" id="PS50112"/>
    </source>
</evidence>
<dbReference type="FunFam" id="3.40.50.300:FF:000006">
    <property type="entry name" value="DNA-binding transcriptional regulator NtrC"/>
    <property type="match status" value="1"/>
</dbReference>
<keyword evidence="4" id="KW-0238">DNA-binding</keyword>
<name>A0A1H9C797_9BACT</name>
<feature type="domain" description="Sigma-54 factor interaction" evidence="7">
    <location>
        <begin position="643"/>
        <end position="872"/>
    </location>
</feature>
<evidence type="ECO:0000256" key="6">
    <source>
        <dbReference type="SAM" id="Coils"/>
    </source>
</evidence>
<dbReference type="CDD" id="cd00130">
    <property type="entry name" value="PAS"/>
    <property type="match status" value="2"/>
</dbReference>
<dbReference type="PROSITE" id="PS50112">
    <property type="entry name" value="PAS"/>
    <property type="match status" value="1"/>
</dbReference>
<dbReference type="GO" id="GO:0003677">
    <property type="term" value="F:DNA binding"/>
    <property type="evidence" value="ECO:0007669"/>
    <property type="project" value="UniProtKB-KW"/>
</dbReference>
<evidence type="ECO:0000256" key="4">
    <source>
        <dbReference type="ARBA" id="ARBA00023125"/>
    </source>
</evidence>
<evidence type="ECO:0000259" key="7">
    <source>
        <dbReference type="PROSITE" id="PS50045"/>
    </source>
</evidence>
<reference evidence="10" key="1">
    <citation type="submission" date="2016-10" db="EMBL/GenBank/DDBJ databases">
        <authorList>
            <person name="Varghese N."/>
            <person name="Submissions S."/>
        </authorList>
    </citation>
    <scope>NUCLEOTIDE SEQUENCE [LARGE SCALE GENOMIC DNA]</scope>
    <source>
        <strain evidence="10">DSM 24740</strain>
    </source>
</reference>
<dbReference type="PROSITE" id="PS00676">
    <property type="entry name" value="SIGMA54_INTERACT_2"/>
    <property type="match status" value="1"/>
</dbReference>
<dbReference type="InterPro" id="IPR003593">
    <property type="entry name" value="AAA+_ATPase"/>
</dbReference>
<dbReference type="PANTHER" id="PTHR32071:SF117">
    <property type="entry name" value="PTS-DEPENDENT DIHYDROXYACETONE KINASE OPERON REGULATORY PROTEIN-RELATED"/>
    <property type="match status" value="1"/>
</dbReference>
<dbReference type="InterPro" id="IPR035965">
    <property type="entry name" value="PAS-like_dom_sf"/>
</dbReference>
<keyword evidence="1" id="KW-0547">Nucleotide-binding</keyword>
<dbReference type="CDD" id="cd00009">
    <property type="entry name" value="AAA"/>
    <property type="match status" value="1"/>
</dbReference>
<dbReference type="Pfam" id="PF13426">
    <property type="entry name" value="PAS_9"/>
    <property type="match status" value="2"/>
</dbReference>
<dbReference type="Gene3D" id="3.30.450.20">
    <property type="entry name" value="PAS domain"/>
    <property type="match status" value="5"/>
</dbReference>
<dbReference type="InterPro" id="IPR025662">
    <property type="entry name" value="Sigma_54_int_dom_ATP-bd_1"/>
</dbReference>
<keyword evidence="5" id="KW-0804">Transcription</keyword>
<evidence type="ECO:0000256" key="5">
    <source>
        <dbReference type="ARBA" id="ARBA00023163"/>
    </source>
</evidence>
<dbReference type="AlphaFoldDB" id="A0A1H9C797"/>
<dbReference type="InterPro" id="IPR025943">
    <property type="entry name" value="Sigma_54_int_dom_ATP-bd_2"/>
</dbReference>
<dbReference type="Pfam" id="PF08448">
    <property type="entry name" value="PAS_4"/>
    <property type="match status" value="1"/>
</dbReference>
<organism evidence="9 10">
    <name type="scientific">Neolewinella agarilytica</name>
    <dbReference type="NCBI Taxonomy" id="478744"/>
    <lineage>
        <taxon>Bacteria</taxon>
        <taxon>Pseudomonadati</taxon>
        <taxon>Bacteroidota</taxon>
        <taxon>Saprospiria</taxon>
        <taxon>Saprospirales</taxon>
        <taxon>Lewinellaceae</taxon>
        <taxon>Neolewinella</taxon>
    </lineage>
</organism>
<dbReference type="PROSITE" id="PS00688">
    <property type="entry name" value="SIGMA54_INTERACT_3"/>
    <property type="match status" value="1"/>
</dbReference>
<feature type="coiled-coil region" evidence="6">
    <location>
        <begin position="602"/>
        <end position="629"/>
    </location>
</feature>
<protein>
    <submittedName>
        <fullName evidence="9">PAS domain S-box-containing protein</fullName>
    </submittedName>
</protein>
<dbReference type="InterPro" id="IPR058031">
    <property type="entry name" value="AAA_lid_NorR"/>
</dbReference>
<dbReference type="PANTHER" id="PTHR32071">
    <property type="entry name" value="TRANSCRIPTIONAL REGULATORY PROTEIN"/>
    <property type="match status" value="1"/>
</dbReference>
<dbReference type="Gene3D" id="1.10.10.60">
    <property type="entry name" value="Homeodomain-like"/>
    <property type="match status" value="1"/>
</dbReference>
<dbReference type="NCBIfam" id="TIGR00229">
    <property type="entry name" value="sensory_box"/>
    <property type="match status" value="2"/>
</dbReference>
<dbReference type="EMBL" id="FOFB01000004">
    <property type="protein sequence ID" value="SEP97145.1"/>
    <property type="molecule type" value="Genomic_DNA"/>
</dbReference>
<dbReference type="Pfam" id="PF00158">
    <property type="entry name" value="Sigma54_activat"/>
    <property type="match status" value="1"/>
</dbReference>
<dbReference type="InterPro" id="IPR025944">
    <property type="entry name" value="Sigma_54_int_dom_CS"/>
</dbReference>
<dbReference type="GO" id="GO:0005524">
    <property type="term" value="F:ATP binding"/>
    <property type="evidence" value="ECO:0007669"/>
    <property type="project" value="UniProtKB-KW"/>
</dbReference>
<dbReference type="SUPFAM" id="SSF55785">
    <property type="entry name" value="PYP-like sensor domain (PAS domain)"/>
    <property type="match status" value="4"/>
</dbReference>
<dbReference type="SUPFAM" id="SSF52540">
    <property type="entry name" value="P-loop containing nucleoside triphosphate hydrolases"/>
    <property type="match status" value="1"/>
</dbReference>
<dbReference type="PROSITE" id="PS00675">
    <property type="entry name" value="SIGMA54_INTERACT_1"/>
    <property type="match status" value="1"/>
</dbReference>
<evidence type="ECO:0000256" key="1">
    <source>
        <dbReference type="ARBA" id="ARBA00022741"/>
    </source>
</evidence>
<dbReference type="SMART" id="SM00382">
    <property type="entry name" value="AAA"/>
    <property type="match status" value="1"/>
</dbReference>
<dbReference type="PROSITE" id="PS50045">
    <property type="entry name" value="SIGMA54_INTERACT_4"/>
    <property type="match status" value="1"/>
</dbReference>
<keyword evidence="6" id="KW-0175">Coiled coil</keyword>
<evidence type="ECO:0000313" key="9">
    <source>
        <dbReference type="EMBL" id="SEP97145.1"/>
    </source>
</evidence>
<evidence type="ECO:0000256" key="3">
    <source>
        <dbReference type="ARBA" id="ARBA00023015"/>
    </source>
</evidence>
<dbReference type="Proteomes" id="UP000199021">
    <property type="component" value="Unassembled WGS sequence"/>
</dbReference>
<gene>
    <name evidence="9" type="ORF">SAMN05444359_10493</name>
</gene>
<evidence type="ECO:0000256" key="2">
    <source>
        <dbReference type="ARBA" id="ARBA00022840"/>
    </source>
</evidence>
<dbReference type="Gene3D" id="1.10.8.60">
    <property type="match status" value="1"/>
</dbReference>
<dbReference type="InterPro" id="IPR013656">
    <property type="entry name" value="PAS_4"/>
</dbReference>
<dbReference type="InParanoid" id="A0A1H9C797"/>
<dbReference type="Gene3D" id="3.40.50.300">
    <property type="entry name" value="P-loop containing nucleotide triphosphate hydrolases"/>
    <property type="match status" value="1"/>
</dbReference>
<keyword evidence="2" id="KW-0067">ATP-binding</keyword>
<keyword evidence="10" id="KW-1185">Reference proteome</keyword>
<dbReference type="InterPro" id="IPR002078">
    <property type="entry name" value="Sigma_54_int"/>
</dbReference>
<dbReference type="InterPro" id="IPR000014">
    <property type="entry name" value="PAS"/>
</dbReference>
<sequence length="952" mass="108830">MVFSTIFRSFTTVTQAAILSADFDVMFSRLSVPIMLVDDKSSLLNINSSGADLFRMQPEELRGQFWAGLDAQLTLIQWRQRLQQLRSQPFLHYETDILTENEFLRPVHVELCRIGENQVLIRLTDKLPDRLREGQIELLSESTQTGFWFYNRVDRHWYVSPVAGKLLGLSEGFVNEEIIESFQRNLNPTDWKKVQEVATKTLEKNETFDHLLRIEGEEGSAMVKISGRSVRNALHVTLVYGIVELDNKYKEQPGEQQHISGELAMFSIDQARDMIFWTGPDGSVSYVNQTVCNKLKYSQEEMKDIQVFDFVRDFGPDDIEALYTNLREIKSLESEFTLISREGKEIEISAVVNYLRFGDKEYACSFCRDISKRKAKDQRRKLSEFTIDRSVEMVVWSNPDGSVHFVNNTFLEVTGYTAKEAKELNLEDVFTHITAENMPEMWKTLRGSGSLTKEVVMRRKDGSLLPVGATLNHLVFEDREFSCSLFRDLSMKKRRDTTIELSHMALDSAGDCILWLDAEYRVNYLNQTLLNLLNNPKEEMIGQELYRIFPSLSPSDIVPNSVLDIAFDAGAAGTRHLNLNCTGLEHDGEQYYMLVGRDITRMSERQEQLEEAYTEIRGLQDRLQEENISLREEVNTKYNINKIITVSPKYQKVLRQIGRVADTDATVLITGETGTGKELLARAVHQLSDRVDYPMIKVNCAALPENLIESELFGHEKGAFTGALARKKGRFEVADTGTLFLDEVGECPLDLQTKLLRVLQEGEFERVGGSETIKVDVRLVAATNRDLEEMVADGRFRADLYYRLNVFPISNLPLRERTEDIPVLVEHFVQKFSLKQGKTISKISKGDMEKLRNYPFPGNVRELENMIERAVILTDSETLNIRIDPIRPQAAGGSQRLLTFEEMQRKHIIDALKFTGGRVTGPEGAGVLLDMNDRTLVSKMRKLGIKKREYLV</sequence>
<dbReference type="SMART" id="SM00091">
    <property type="entry name" value="PAS"/>
    <property type="match status" value="5"/>
</dbReference>
<evidence type="ECO:0000313" key="10">
    <source>
        <dbReference type="Proteomes" id="UP000199021"/>
    </source>
</evidence>
<accession>A0A1H9C797</accession>